<dbReference type="InterPro" id="IPR018247">
    <property type="entry name" value="EF_Hand_1_Ca_BS"/>
</dbReference>
<dbReference type="SMART" id="SM00054">
    <property type="entry name" value="EFh"/>
    <property type="match status" value="2"/>
</dbReference>
<evidence type="ECO:0000256" key="14">
    <source>
        <dbReference type="ARBA" id="ARBA00022701"/>
    </source>
</evidence>
<accession>A0A674CR73</accession>
<dbReference type="SUPFAM" id="SSF47576">
    <property type="entry name" value="Calponin-homology domain, CH-domain"/>
    <property type="match status" value="1"/>
</dbReference>
<evidence type="ECO:0000256" key="12">
    <source>
        <dbReference type="ARBA" id="ARBA00022553"/>
    </source>
</evidence>
<keyword evidence="18" id="KW-0256">Endoplasmic reticulum</keyword>
<feature type="compositionally biased region" description="Low complexity" evidence="43">
    <location>
        <begin position="5967"/>
        <end position="5992"/>
    </location>
</feature>
<comment type="function">
    <text evidence="32">Cytoskeletal linker protein. Acts as an integrator of intermediate filaments, actin and microtubule cytoskeleton networks. Required for anchoring either intermediate filaments to the actin cytoskeleton in neural and muscle cells or keratin-containing intermediate filaments to hemidesmosomes in epithelial cells. The proteins may self-aggregate to form filaments or a two-dimensional mesh. Regulates the organization and stability of the microtubule network of sensory neurons to allow axonal transport. Mediates docking of the dynein/dynactin motor complex to vesicle cargos for retrograde axonal transport through its interaction with TMEM108 and DCTN1.</text>
</comment>
<evidence type="ECO:0000256" key="15">
    <source>
        <dbReference type="ARBA" id="ARBA00022723"/>
    </source>
</evidence>
<proteinExistence type="predicted"/>
<dbReference type="InterPro" id="IPR018159">
    <property type="entry name" value="Spectrin/alpha-actinin"/>
</dbReference>
<dbReference type="FunFam" id="1.20.58.60:FF:000012">
    <property type="entry name" value="Microtubule-actin cross-linking factor 1"/>
    <property type="match status" value="1"/>
</dbReference>
<evidence type="ECO:0000256" key="6">
    <source>
        <dbReference type="ARBA" id="ARBA00004529"/>
    </source>
</evidence>
<evidence type="ECO:0000256" key="18">
    <source>
        <dbReference type="ARBA" id="ARBA00022824"/>
    </source>
</evidence>
<evidence type="ECO:0000256" key="20">
    <source>
        <dbReference type="ARBA" id="ARBA00022843"/>
    </source>
</evidence>
<dbReference type="GO" id="GO:0000226">
    <property type="term" value="P:microtubule cytoskeleton organization"/>
    <property type="evidence" value="ECO:0007669"/>
    <property type="project" value="UniProtKB-ARBA"/>
</dbReference>
<evidence type="ECO:0000256" key="36">
    <source>
        <dbReference type="ARBA" id="ARBA00060430"/>
    </source>
</evidence>
<evidence type="ECO:0000256" key="8">
    <source>
        <dbReference type="ARBA" id="ARBA00022443"/>
    </source>
</evidence>
<evidence type="ECO:0000256" key="17">
    <source>
        <dbReference type="ARBA" id="ARBA00022754"/>
    </source>
</evidence>
<dbReference type="GO" id="GO:0007155">
    <property type="term" value="P:cell adhesion"/>
    <property type="evidence" value="ECO:0007669"/>
    <property type="project" value="UniProtKB-KW"/>
</dbReference>
<dbReference type="GO" id="GO:0005938">
    <property type="term" value="C:cell cortex"/>
    <property type="evidence" value="ECO:0007669"/>
    <property type="project" value="UniProtKB-SubCell"/>
</dbReference>
<dbReference type="GO" id="GO:0005874">
    <property type="term" value="C:microtubule"/>
    <property type="evidence" value="ECO:0007669"/>
    <property type="project" value="UniProtKB-KW"/>
</dbReference>
<feature type="domain" description="SH3" evidence="44">
    <location>
        <begin position="884"/>
        <end position="941"/>
    </location>
</feature>
<dbReference type="Pfam" id="PF21019">
    <property type="entry name" value="Spectrin_3"/>
    <property type="match status" value="1"/>
</dbReference>
<dbReference type="FunFam" id="1.10.418.10:FF:000017">
    <property type="entry name" value="Microtubule-actin cross-linking factor 1"/>
    <property type="match status" value="1"/>
</dbReference>
<dbReference type="GO" id="GO:0003779">
    <property type="term" value="F:actin binding"/>
    <property type="evidence" value="ECO:0007669"/>
    <property type="project" value="UniProtKB-KW"/>
</dbReference>
<feature type="coiled-coil region" evidence="42">
    <location>
        <begin position="2794"/>
        <end position="2821"/>
    </location>
</feature>
<dbReference type="InterPro" id="IPR043197">
    <property type="entry name" value="Plakin"/>
</dbReference>
<feature type="region of interest" description="Disordered" evidence="43">
    <location>
        <begin position="6025"/>
        <end position="6113"/>
    </location>
</feature>
<dbReference type="Ensembl" id="ENSSTUT00000091752.1">
    <property type="protein sequence ID" value="ENSSTUP00000086217.1"/>
    <property type="gene ID" value="ENSSTUG00000034217.1"/>
</dbReference>
<dbReference type="SMART" id="SM00150">
    <property type="entry name" value="SPEC"/>
    <property type="match status" value="31"/>
</dbReference>
<dbReference type="FunFam" id="1.20.58.60:FF:000009">
    <property type="entry name" value="dystonin isoform X1"/>
    <property type="match status" value="1"/>
</dbReference>
<protein>
    <recommendedName>
        <fullName evidence="37">Dystonin</fullName>
    </recommendedName>
    <alternativeName>
        <fullName evidence="39">Bullous pemphigoid antigen 1</fullName>
    </alternativeName>
    <alternativeName>
        <fullName evidence="38">Dystonia musculorum protein</fullName>
    </alternativeName>
    <alternativeName>
        <fullName evidence="40">Hemidesmosomal plaque protein</fullName>
    </alternativeName>
</protein>
<evidence type="ECO:0000256" key="31">
    <source>
        <dbReference type="ARBA" id="ARBA00023288"/>
    </source>
</evidence>
<dbReference type="FunFam" id="1.20.58.60:FF:000016">
    <property type="entry name" value="Microtubule-actin cross-linking factor 1"/>
    <property type="match status" value="1"/>
</dbReference>
<keyword evidence="27" id="KW-0009">Actin-binding</keyword>
<evidence type="ECO:0000256" key="42">
    <source>
        <dbReference type="SAM" id="Coils"/>
    </source>
</evidence>
<dbReference type="Gene3D" id="1.10.418.10">
    <property type="entry name" value="Calponin-like domain"/>
    <property type="match status" value="2"/>
</dbReference>
<dbReference type="GO" id="GO:0001725">
    <property type="term" value="C:stress fiber"/>
    <property type="evidence" value="ECO:0007669"/>
    <property type="project" value="UniProtKB-SubCell"/>
</dbReference>
<evidence type="ECO:0000256" key="22">
    <source>
        <dbReference type="ARBA" id="ARBA00022949"/>
    </source>
</evidence>
<keyword evidence="20" id="KW-0832">Ubl conjugation</keyword>
<keyword evidence="17" id="KW-0403">Intermediate filament</keyword>
<dbReference type="GO" id="GO:0008017">
    <property type="term" value="F:microtubule binding"/>
    <property type="evidence" value="ECO:0007669"/>
    <property type="project" value="InterPro"/>
</dbReference>
<dbReference type="Gene3D" id="1.20.58.1060">
    <property type="match status" value="1"/>
</dbReference>
<dbReference type="InterPro" id="IPR001715">
    <property type="entry name" value="CH_dom"/>
</dbReference>
<dbReference type="InterPro" id="IPR036534">
    <property type="entry name" value="GAR_dom_sf"/>
</dbReference>
<keyword evidence="31" id="KW-0449">Lipoprotein</keyword>
<reference evidence="48" key="2">
    <citation type="submission" date="2025-09" db="UniProtKB">
        <authorList>
            <consortium name="Ensembl"/>
        </authorList>
    </citation>
    <scope>IDENTIFICATION</scope>
</reference>
<dbReference type="FunFam" id="1.20.58.60:FF:000008">
    <property type="entry name" value="microtubule-actin cross-linking factor 1"/>
    <property type="match status" value="2"/>
</dbReference>
<evidence type="ECO:0000256" key="34">
    <source>
        <dbReference type="ARBA" id="ARBA00057123"/>
    </source>
</evidence>
<dbReference type="FunFam" id="1.20.58.60:FF:000031">
    <property type="entry name" value="Microtubule-actin cross-linking factor 1"/>
    <property type="match status" value="1"/>
</dbReference>
<dbReference type="GO" id="GO:0031673">
    <property type="term" value="C:H zone"/>
    <property type="evidence" value="ECO:0007669"/>
    <property type="project" value="UniProtKB-SubCell"/>
</dbReference>
<feature type="domain" description="Calponin-homology (CH)" evidence="45">
    <location>
        <begin position="153"/>
        <end position="257"/>
    </location>
</feature>
<dbReference type="GO" id="GO:0045104">
    <property type="term" value="P:intermediate filament cytoskeleton organization"/>
    <property type="evidence" value="ECO:0007669"/>
    <property type="project" value="InterPro"/>
</dbReference>
<name>A0A674CR73_SALTR</name>
<dbReference type="FunFam" id="1.20.58.60:FF:000027">
    <property type="entry name" value="Microtubule-actin cross-linking factor 1"/>
    <property type="match status" value="1"/>
</dbReference>
<keyword evidence="25" id="KW-0564">Palmitate</keyword>
<dbReference type="SMART" id="SM00033">
    <property type="entry name" value="CH"/>
    <property type="match status" value="2"/>
</dbReference>
<dbReference type="SUPFAM" id="SSF46966">
    <property type="entry name" value="Spectrin repeat"/>
    <property type="match status" value="27"/>
</dbReference>
<evidence type="ECO:0000256" key="10">
    <source>
        <dbReference type="ARBA" id="ARBA00022490"/>
    </source>
</evidence>
<gene>
    <name evidence="48" type="primary">DST</name>
</gene>
<dbReference type="FunFam" id="3.30.920.20:FF:000001">
    <property type="entry name" value="Microtubule-actin cross-linking factor 1"/>
    <property type="match status" value="1"/>
</dbReference>
<keyword evidence="8 41" id="KW-0728">SH3 domain</keyword>
<feature type="coiled-coil region" evidence="42">
    <location>
        <begin position="1103"/>
        <end position="1133"/>
    </location>
</feature>
<feature type="coiled-coil region" evidence="42">
    <location>
        <begin position="2331"/>
        <end position="2369"/>
    </location>
</feature>
<keyword evidence="23 42" id="KW-0175">Coiled coil</keyword>
<evidence type="ECO:0000256" key="4">
    <source>
        <dbReference type="ARBA" id="ARBA00004389"/>
    </source>
</evidence>
<feature type="compositionally biased region" description="Low complexity" evidence="43">
    <location>
        <begin position="5921"/>
        <end position="5933"/>
    </location>
</feature>
<dbReference type="SMART" id="SM00243">
    <property type="entry name" value="GAS2"/>
    <property type="match status" value="1"/>
</dbReference>
<feature type="coiled-coil region" evidence="42">
    <location>
        <begin position="3584"/>
        <end position="3618"/>
    </location>
</feature>
<keyword evidence="28" id="KW-0206">Cytoskeleton</keyword>
<feature type="coiled-coil region" evidence="42">
    <location>
        <begin position="3083"/>
        <end position="3117"/>
    </location>
</feature>
<dbReference type="PANTHER" id="PTHR23169">
    <property type="entry name" value="ENVOPLAKIN"/>
    <property type="match status" value="1"/>
</dbReference>
<keyword evidence="15" id="KW-0479">Metal-binding</keyword>
<dbReference type="GO" id="GO:0042803">
    <property type="term" value="F:protein homodimerization activity"/>
    <property type="evidence" value="ECO:0007669"/>
    <property type="project" value="UniProtKB-ARBA"/>
</dbReference>
<dbReference type="GO" id="GO:0048471">
    <property type="term" value="C:perinuclear region of cytoplasm"/>
    <property type="evidence" value="ECO:0007669"/>
    <property type="project" value="TreeGrafter"/>
</dbReference>
<keyword evidence="10" id="KW-0963">Cytoplasm</keyword>
<evidence type="ECO:0000259" key="45">
    <source>
        <dbReference type="PROSITE" id="PS50021"/>
    </source>
</evidence>
<evidence type="ECO:0000256" key="29">
    <source>
        <dbReference type="ARBA" id="ARBA00023242"/>
    </source>
</evidence>
<dbReference type="GO" id="GO:0005509">
    <property type="term" value="F:calcium ion binding"/>
    <property type="evidence" value="ECO:0007669"/>
    <property type="project" value="InterPro"/>
</dbReference>
<dbReference type="GO" id="GO:0030056">
    <property type="term" value="C:hemidesmosome"/>
    <property type="evidence" value="ECO:0007669"/>
    <property type="project" value="UniProtKB-SubCell"/>
</dbReference>
<dbReference type="InterPro" id="IPR036872">
    <property type="entry name" value="CH_dom_sf"/>
</dbReference>
<feature type="domain" description="GAR" evidence="47">
    <location>
        <begin position="5807"/>
        <end position="5885"/>
    </location>
</feature>
<dbReference type="Gene3D" id="2.30.30.40">
    <property type="entry name" value="SH3 Domains"/>
    <property type="match status" value="1"/>
</dbReference>
<evidence type="ECO:0000256" key="19">
    <source>
        <dbReference type="ARBA" id="ARBA00022837"/>
    </source>
</evidence>
<feature type="coiled-coil region" evidence="42">
    <location>
        <begin position="1428"/>
        <end position="1473"/>
    </location>
</feature>
<dbReference type="GO" id="GO:0030424">
    <property type="term" value="C:axon"/>
    <property type="evidence" value="ECO:0007669"/>
    <property type="project" value="UniProtKB-SubCell"/>
</dbReference>
<dbReference type="Proteomes" id="UP000472277">
    <property type="component" value="Chromosome 10"/>
</dbReference>
<keyword evidence="13" id="KW-0812">Transmembrane</keyword>
<dbReference type="InterPro" id="IPR003108">
    <property type="entry name" value="GAR_dom"/>
</dbReference>
<dbReference type="CDD" id="cd21236">
    <property type="entry name" value="CH_DYST_rpt1"/>
    <property type="match status" value="1"/>
</dbReference>
<evidence type="ECO:0000256" key="41">
    <source>
        <dbReference type="PROSITE-ProRule" id="PRU00192"/>
    </source>
</evidence>
<dbReference type="Gene3D" id="3.30.920.20">
    <property type="entry name" value="Gas2-like domain"/>
    <property type="match status" value="1"/>
</dbReference>
<organism evidence="48 49">
    <name type="scientific">Salmo trutta</name>
    <name type="common">Brown trout</name>
    <dbReference type="NCBI Taxonomy" id="8032"/>
    <lineage>
        <taxon>Eukaryota</taxon>
        <taxon>Metazoa</taxon>
        <taxon>Chordata</taxon>
        <taxon>Craniata</taxon>
        <taxon>Vertebrata</taxon>
        <taxon>Euteleostomi</taxon>
        <taxon>Actinopterygii</taxon>
        <taxon>Neopterygii</taxon>
        <taxon>Teleostei</taxon>
        <taxon>Protacanthopterygii</taxon>
        <taxon>Salmoniformes</taxon>
        <taxon>Salmonidae</taxon>
        <taxon>Salmoninae</taxon>
        <taxon>Salmo</taxon>
    </lineage>
</organism>
<dbReference type="Pfam" id="PF18373">
    <property type="entry name" value="Spectrin_2"/>
    <property type="match status" value="1"/>
</dbReference>
<feature type="compositionally biased region" description="Polar residues" evidence="43">
    <location>
        <begin position="5934"/>
        <end position="5956"/>
    </location>
</feature>
<evidence type="ECO:0000256" key="38">
    <source>
        <dbReference type="ARBA" id="ARBA00075126"/>
    </source>
</evidence>
<dbReference type="InterPro" id="IPR002048">
    <property type="entry name" value="EF_hand_dom"/>
</dbReference>
<dbReference type="GO" id="GO:0042383">
    <property type="term" value="C:sarcolemma"/>
    <property type="evidence" value="ECO:0007669"/>
    <property type="project" value="TreeGrafter"/>
</dbReference>
<keyword evidence="26" id="KW-0514">Muscle protein</keyword>
<feature type="region of interest" description="Disordered" evidence="43">
    <location>
        <begin position="5650"/>
        <end position="5673"/>
    </location>
</feature>
<dbReference type="Gene3D" id="3.90.1290.10">
    <property type="entry name" value="Plakin repeat"/>
    <property type="match status" value="2"/>
</dbReference>
<keyword evidence="24" id="KW-0472">Membrane</keyword>
<dbReference type="Pfam" id="PF21020">
    <property type="entry name" value="Spectrin_4"/>
    <property type="match status" value="1"/>
</dbReference>
<feature type="coiled-coil region" evidence="42">
    <location>
        <begin position="2"/>
        <end position="29"/>
    </location>
</feature>
<evidence type="ECO:0000256" key="40">
    <source>
        <dbReference type="ARBA" id="ARBA00077918"/>
    </source>
</evidence>
<evidence type="ECO:0000256" key="16">
    <source>
        <dbReference type="ARBA" id="ARBA00022737"/>
    </source>
</evidence>
<dbReference type="CDD" id="cd00176">
    <property type="entry name" value="SPEC"/>
    <property type="match status" value="16"/>
</dbReference>
<dbReference type="SUPFAM" id="SSF47473">
    <property type="entry name" value="EF-hand"/>
    <property type="match status" value="1"/>
</dbReference>
<dbReference type="Pfam" id="PF00681">
    <property type="entry name" value="Plectin"/>
    <property type="match status" value="3"/>
</dbReference>
<keyword evidence="49" id="KW-1185">Reference proteome</keyword>
<dbReference type="InterPro" id="IPR002017">
    <property type="entry name" value="Spectrin_repeat"/>
</dbReference>
<dbReference type="InterPro" id="IPR041573">
    <property type="entry name" value="Desmoplakin_Spectrin-like"/>
</dbReference>
<feature type="domain" description="EF-hand" evidence="46">
    <location>
        <begin position="5767"/>
        <end position="5802"/>
    </location>
</feature>
<dbReference type="GO" id="GO:0008307">
    <property type="term" value="F:structural constituent of muscle"/>
    <property type="evidence" value="ECO:0007669"/>
    <property type="project" value="TreeGrafter"/>
</dbReference>
<dbReference type="InterPro" id="IPR001589">
    <property type="entry name" value="Actinin_actin-bd_CS"/>
</dbReference>
<feature type="coiled-coil region" evidence="42">
    <location>
        <begin position="4836"/>
        <end position="4863"/>
    </location>
</feature>
<evidence type="ECO:0000256" key="1">
    <source>
        <dbReference type="ARBA" id="ARBA00004193"/>
    </source>
</evidence>
<dbReference type="Pfam" id="PF00435">
    <property type="entry name" value="Spectrin"/>
    <property type="match status" value="21"/>
</dbReference>
<dbReference type="SUPFAM" id="SSF75399">
    <property type="entry name" value="Plakin repeat"/>
    <property type="match status" value="2"/>
</dbReference>
<evidence type="ECO:0000259" key="47">
    <source>
        <dbReference type="PROSITE" id="PS51460"/>
    </source>
</evidence>
<dbReference type="GO" id="GO:0005635">
    <property type="term" value="C:nuclear envelope"/>
    <property type="evidence" value="ECO:0007669"/>
    <property type="project" value="UniProtKB-SubCell"/>
</dbReference>
<evidence type="ECO:0000313" key="48">
    <source>
        <dbReference type="Ensembl" id="ENSSTUP00000086217.1"/>
    </source>
</evidence>
<dbReference type="FunFam" id="1.20.58.60:FF:000052">
    <property type="entry name" value="dystonin isoform X2"/>
    <property type="match status" value="1"/>
</dbReference>
<dbReference type="PROSITE" id="PS00020">
    <property type="entry name" value="ACTININ_2"/>
    <property type="match status" value="1"/>
</dbReference>
<feature type="coiled-coil region" evidence="42">
    <location>
        <begin position="4727"/>
        <end position="4754"/>
    </location>
</feature>
<dbReference type="InterPro" id="IPR011992">
    <property type="entry name" value="EF-hand-dom_pair"/>
</dbReference>
<evidence type="ECO:0000256" key="32">
    <source>
        <dbReference type="ARBA" id="ARBA00054620"/>
    </source>
</evidence>
<evidence type="ECO:0000256" key="3">
    <source>
        <dbReference type="ARBA" id="ARBA00004259"/>
    </source>
</evidence>
<evidence type="ECO:0000256" key="11">
    <source>
        <dbReference type="ARBA" id="ARBA00022499"/>
    </source>
</evidence>
<dbReference type="InterPro" id="IPR041615">
    <property type="entry name" value="Desmoplakin_SH3"/>
</dbReference>
<dbReference type="FunFam" id="1.10.238.10:FF:000013">
    <property type="entry name" value="Microtubule-actin cross-linking factor 1"/>
    <property type="match status" value="1"/>
</dbReference>
<feature type="domain" description="EF-hand" evidence="46">
    <location>
        <begin position="5731"/>
        <end position="5766"/>
    </location>
</feature>
<evidence type="ECO:0000313" key="49">
    <source>
        <dbReference type="Proteomes" id="UP000472277"/>
    </source>
</evidence>
<keyword evidence="11" id="KW-1017">Isopeptide bond</keyword>
<dbReference type="Gene3D" id="1.10.238.10">
    <property type="entry name" value="EF-hand"/>
    <property type="match status" value="1"/>
</dbReference>
<dbReference type="GO" id="GO:0005789">
    <property type="term" value="C:endoplasmic reticulum membrane"/>
    <property type="evidence" value="ECO:0007669"/>
    <property type="project" value="UniProtKB-SubCell"/>
</dbReference>
<feature type="coiled-coil region" evidence="42">
    <location>
        <begin position="2887"/>
        <end position="2914"/>
    </location>
</feature>
<evidence type="ECO:0000256" key="9">
    <source>
        <dbReference type="ARBA" id="ARBA00022475"/>
    </source>
</evidence>
<comment type="function">
    <text evidence="33">Plays a structural role in the assembly of hemidesmosomes of epithelial cells; anchors keratin-containing intermediate filaments to the inner plaque of hemidesmosomes. Required for the regulation of keratinocyte polarity and motility; mediates integrin ITGB4 regulation of RAC1 activity.</text>
</comment>
<evidence type="ECO:0000256" key="23">
    <source>
        <dbReference type="ARBA" id="ARBA00023054"/>
    </source>
</evidence>
<feature type="compositionally biased region" description="Polar residues" evidence="43">
    <location>
        <begin position="5660"/>
        <end position="5671"/>
    </location>
</feature>
<dbReference type="Pfam" id="PF00307">
    <property type="entry name" value="CH"/>
    <property type="match status" value="2"/>
</dbReference>
<dbReference type="FunFam" id="1.10.418.10:FF:000002">
    <property type="entry name" value="Microtubule-actin cross-linking factor 1"/>
    <property type="match status" value="1"/>
</dbReference>
<evidence type="ECO:0000256" key="37">
    <source>
        <dbReference type="ARBA" id="ARBA00072808"/>
    </source>
</evidence>
<dbReference type="Pfam" id="PF21097">
    <property type="entry name" value="SR_plectin_7"/>
    <property type="match status" value="1"/>
</dbReference>
<dbReference type="PROSITE" id="PS50002">
    <property type="entry name" value="SH3"/>
    <property type="match status" value="1"/>
</dbReference>
<evidence type="ECO:0000256" key="5">
    <source>
        <dbReference type="ARBA" id="ARBA00004489"/>
    </source>
</evidence>
<dbReference type="GO" id="GO:0005882">
    <property type="term" value="C:intermediate filament"/>
    <property type="evidence" value="ECO:0007669"/>
    <property type="project" value="UniProtKB-KW"/>
</dbReference>
<keyword evidence="21" id="KW-0130">Cell adhesion</keyword>
<dbReference type="InterPro" id="IPR049538">
    <property type="entry name" value="PCN-like_spectrin-like_rpt"/>
</dbReference>
<dbReference type="GO" id="GO:0005925">
    <property type="term" value="C:focal adhesion"/>
    <property type="evidence" value="ECO:0007669"/>
    <property type="project" value="TreeGrafter"/>
</dbReference>
<feature type="coiled-coil region" evidence="42">
    <location>
        <begin position="738"/>
        <end position="765"/>
    </location>
</feature>
<keyword evidence="19" id="KW-0106">Calcium</keyword>
<evidence type="ECO:0000256" key="43">
    <source>
        <dbReference type="SAM" id="MobiDB-lite"/>
    </source>
</evidence>
<keyword evidence="12" id="KW-0597">Phosphoprotein</keyword>
<dbReference type="FunFam" id="2.30.30.40:FF:000011">
    <property type="entry name" value="Microtubule-actin cross-linking factor 1"/>
    <property type="match status" value="1"/>
</dbReference>
<dbReference type="GO" id="GO:0030506">
    <property type="term" value="F:ankyrin binding"/>
    <property type="evidence" value="ECO:0007669"/>
    <property type="project" value="TreeGrafter"/>
</dbReference>
<evidence type="ECO:0000256" key="7">
    <source>
        <dbReference type="ARBA" id="ARBA00004544"/>
    </source>
</evidence>
<dbReference type="GO" id="GO:0005200">
    <property type="term" value="F:structural constituent of cytoskeleton"/>
    <property type="evidence" value="ECO:0007669"/>
    <property type="project" value="TreeGrafter"/>
</dbReference>
<evidence type="ECO:0000256" key="21">
    <source>
        <dbReference type="ARBA" id="ARBA00022889"/>
    </source>
</evidence>
<comment type="function">
    <text evidence="34">Required for bundling actin filaments around the nucleus.</text>
</comment>
<dbReference type="PANTHER" id="PTHR23169:SF24">
    <property type="entry name" value="DYSTONIN"/>
    <property type="match status" value="1"/>
</dbReference>
<evidence type="ECO:0000256" key="26">
    <source>
        <dbReference type="ARBA" id="ARBA00023179"/>
    </source>
</evidence>
<evidence type="ECO:0000256" key="28">
    <source>
        <dbReference type="ARBA" id="ARBA00023212"/>
    </source>
</evidence>
<feature type="domain" description="Calponin-homology (CH)" evidence="45">
    <location>
        <begin position="25"/>
        <end position="140"/>
    </location>
</feature>
<dbReference type="GO" id="GO:0045296">
    <property type="term" value="F:cadherin binding"/>
    <property type="evidence" value="ECO:0007669"/>
    <property type="project" value="TreeGrafter"/>
</dbReference>
<evidence type="ECO:0000259" key="44">
    <source>
        <dbReference type="PROSITE" id="PS50002"/>
    </source>
</evidence>
<keyword evidence="22" id="KW-0965">Cell junction</keyword>
<dbReference type="Gene3D" id="1.20.58.60">
    <property type="match status" value="29"/>
</dbReference>
<dbReference type="GO" id="GO:0030018">
    <property type="term" value="C:Z disc"/>
    <property type="evidence" value="ECO:0007669"/>
    <property type="project" value="UniProtKB-SubCell"/>
</dbReference>
<keyword evidence="16" id="KW-0677">Repeat</keyword>
<dbReference type="PROSITE" id="PS00019">
    <property type="entry name" value="ACTININ_1"/>
    <property type="match status" value="1"/>
</dbReference>
<dbReference type="GO" id="GO:0031581">
    <property type="term" value="P:hemidesmosome assembly"/>
    <property type="evidence" value="ECO:0007669"/>
    <property type="project" value="TreeGrafter"/>
</dbReference>
<evidence type="ECO:0000256" key="27">
    <source>
        <dbReference type="ARBA" id="ARBA00023203"/>
    </source>
</evidence>
<evidence type="ECO:0000259" key="46">
    <source>
        <dbReference type="PROSITE" id="PS50222"/>
    </source>
</evidence>
<dbReference type="FunFam" id="1.20.58.60:FF:000010">
    <property type="entry name" value="plectin isoform X2"/>
    <property type="match status" value="1"/>
</dbReference>
<dbReference type="Pfam" id="PF17902">
    <property type="entry name" value="SH3_10"/>
    <property type="match status" value="1"/>
</dbReference>
<keyword evidence="30" id="KW-0966">Cell projection</keyword>
<dbReference type="Pfam" id="PF02187">
    <property type="entry name" value="GAS2"/>
    <property type="match status" value="1"/>
</dbReference>
<evidence type="ECO:0000256" key="35">
    <source>
        <dbReference type="ARBA" id="ARBA00060371"/>
    </source>
</evidence>
<dbReference type="InterPro" id="IPR001101">
    <property type="entry name" value="Plectin_repeat"/>
</dbReference>
<dbReference type="SUPFAM" id="SSF143575">
    <property type="entry name" value="GAS2 domain-like"/>
    <property type="match status" value="1"/>
</dbReference>
<feature type="region of interest" description="Disordered" evidence="43">
    <location>
        <begin position="5911"/>
        <end position="5992"/>
    </location>
</feature>
<evidence type="ECO:0000256" key="24">
    <source>
        <dbReference type="ARBA" id="ARBA00023136"/>
    </source>
</evidence>
<dbReference type="InterPro" id="IPR035915">
    <property type="entry name" value="Plakin_repeat_sf"/>
</dbReference>
<feature type="coiled-coil region" evidence="42">
    <location>
        <begin position="3310"/>
        <end position="3340"/>
    </location>
</feature>
<dbReference type="FunFam" id="1.20.58.60:FF:000025">
    <property type="entry name" value="microtubule-actin cross-linking factor 1"/>
    <property type="match status" value="1"/>
</dbReference>
<evidence type="ECO:0000256" key="39">
    <source>
        <dbReference type="ARBA" id="ARBA00077378"/>
    </source>
</evidence>
<evidence type="ECO:0000256" key="13">
    <source>
        <dbReference type="ARBA" id="ARBA00022692"/>
    </source>
</evidence>
<evidence type="ECO:0000256" key="30">
    <source>
        <dbReference type="ARBA" id="ARBA00023273"/>
    </source>
</evidence>
<dbReference type="Gene3D" id="3.30.160.780">
    <property type="match status" value="1"/>
</dbReference>
<dbReference type="PROSITE" id="PS00018">
    <property type="entry name" value="EF_HAND_1"/>
    <property type="match status" value="2"/>
</dbReference>
<feature type="compositionally biased region" description="Low complexity" evidence="43">
    <location>
        <begin position="6036"/>
        <end position="6046"/>
    </location>
</feature>
<dbReference type="PROSITE" id="PS50021">
    <property type="entry name" value="CH"/>
    <property type="match status" value="2"/>
</dbReference>
<dbReference type="PROSITE" id="PS50222">
    <property type="entry name" value="EF_HAND_2"/>
    <property type="match status" value="2"/>
</dbReference>
<dbReference type="PROSITE" id="PS51460">
    <property type="entry name" value="GAR"/>
    <property type="match status" value="1"/>
</dbReference>
<dbReference type="GO" id="GO:0042060">
    <property type="term" value="P:wound healing"/>
    <property type="evidence" value="ECO:0007669"/>
    <property type="project" value="TreeGrafter"/>
</dbReference>
<feature type="coiled-coil region" evidence="42">
    <location>
        <begin position="2424"/>
        <end position="2465"/>
    </location>
</feature>
<dbReference type="Pfam" id="PF13499">
    <property type="entry name" value="EF-hand_7"/>
    <property type="match status" value="1"/>
</dbReference>
<evidence type="ECO:0000256" key="33">
    <source>
        <dbReference type="ARBA" id="ARBA00055817"/>
    </source>
</evidence>
<dbReference type="FunFam" id="1.20.58.60:FF:000093">
    <property type="entry name" value="dystonin isoform X1"/>
    <property type="match status" value="1"/>
</dbReference>
<dbReference type="SMART" id="SM00250">
    <property type="entry name" value="PLEC"/>
    <property type="match status" value="9"/>
</dbReference>
<dbReference type="FunFam" id="1.20.58.60:FF:000001">
    <property type="entry name" value="Microtubule-actin cross-linking factor 1"/>
    <property type="match status" value="4"/>
</dbReference>
<feature type="compositionally biased region" description="Polar residues" evidence="43">
    <location>
        <begin position="6077"/>
        <end position="6087"/>
    </location>
</feature>
<dbReference type="GeneTree" id="ENSGT00940000155008"/>
<evidence type="ECO:0000256" key="25">
    <source>
        <dbReference type="ARBA" id="ARBA00023139"/>
    </source>
</evidence>
<keyword evidence="9" id="KW-1003">Cell membrane</keyword>
<dbReference type="InterPro" id="IPR001452">
    <property type="entry name" value="SH3_domain"/>
</dbReference>
<reference evidence="48" key="1">
    <citation type="submission" date="2025-08" db="UniProtKB">
        <authorList>
            <consortium name="Ensembl"/>
        </authorList>
    </citation>
    <scope>IDENTIFICATION</scope>
</reference>
<evidence type="ECO:0000256" key="2">
    <source>
        <dbReference type="ARBA" id="ARBA00004216"/>
    </source>
</evidence>
<keyword evidence="29" id="KW-0539">Nucleus</keyword>
<dbReference type="CDD" id="cd00051">
    <property type="entry name" value="EFh"/>
    <property type="match status" value="1"/>
</dbReference>
<sequence>MLADEKEYLQAYEDVLEKYKDERDRVQKKTFTKWINQHLLKVRKHVNDLYEDLRDGHNLISLLEVLTGQSLPRERDFLKTLRLPREKGRMRFHRLQNVQIALDFLKRRQVKLVNIRNDDITDGNPKLTLGLIWTIILHFQISEIHVCGESEDMTAKERLLMWSQQMTEGYVGVRCDNFTSSWRDGRLFNAIIHKYRPDLVDMARVSGQTSRSNLEQAFSVAERLGVARLLDPEDVDVQTPDEKSVITYVSTLYDVFPKVPDGVDGINANDVDIKWVEYQNMVNYLSQWLKHNVAVMSDRAFPNNPVELKALYTQYLQFKENEIPLKETEKSKIKHLYKMLEVWIEFGRIHLPQGYHPNDVEKEWGKLIVAMLEREKSLRPEVDRLEMLQQIATRVQRDCVNGEDKLALARAALQSDAKRLESGVQFQNEAETAGHLLECENLLRQQVVDIQILLDGKYYYSDQLVQRVSKLRDNLLGLRAECSSVYRQGRSLTAQQTTMMISGITQSLNSGFSSSNLNSSLTPGGLETPGSTFTSILTPGLTPALSPAMTPGGMQPGSVQAYMGGGGVGMAPGDLQHLKQMQIRKPLCKSLLVDPNMTEDEVNINFVQDLINWVEEMQVQLDRGDWGSDLPSVETHLENHKGVHRAIEEFQMSLKEAKLSEIQMTQKLSYSEKLGKLETQYGKLQNCSRERQKNLESLHDFVSRATMELIWLNEKEEEEVAFDWSDLNGNISKKRQYHSDLMRELDEKEEVIKSVQDRAENLLQENHPARLTIEAYKAAMQTQWSWILQLCSCVEQHLKDNTVYFEFFNNAKESTDYLKSLQGDIQRKYCCDRTSSVHKLEDHIQESMDEKEQLLQYRSTVAGLVGKAKAIVQLKPRNPDTPVRSSIPIKAICDYRQIEITIYKDDECVLASNSHRAKWKVISPSGNEAMVPSVCFTVPPPNKEAVDQASRIEQLYQNVLALWHHSHIKMKSVVSWHYLMADVRAIRDWNVSSIKTMLPGEHQQVLSNLQSHFEDFLEDSKESEVFTVADCSQLEREVLACKDYYEELLKSAEREEHEESVYNLYISEVRNFRMRLEAQEEHLIRQIRTPLDRDDLEQSVLRITEQEKKKAELDQLKDDLETMKEKCETFFRQAGASPAVPTLSSDLNVLIQSMSQVYSMSAIYLEKLKTVSLVVRHSQSAEALVKLYEAKLSEEDAVNSDLKSIDTVVSTLKQWRSEIDDQREIFHDLEDGLQKARGISERMFKAHNERDFDLDWHKEKADQLEERWNNVHSQIESRLRDLEGISKSLKYYKDSYGSLDEWVREMEAAQLKTQEKQPEDSKALAELVNQQKVLVAEMEQKQSRIDECQKYSEQYSSSAKDYELQLLTYRAMVDSQHKSPLKRRRMQNSADAIVQEFMDLRTRYTALVTSMTQYVKFASETLKRAEGEESLQREKSFSEQNMKSLKSETENWKQQLQKNKEEFNLKIRSEQEVQLKSKILEWQEKSTVDVNGSHLHIITDLKSGRQLCIETALDLKFLEMAELVSYRSGLISIYELADLILSRMVVVQDTIAGVLEVGSIEVYSVFSSVQSGMIDHTTGLSLLEAQLITSGLVLPQFRMCLELDEAFHHNLIDEATWKQLRELNEANRSILSPPFSSEPLPVMAALREGAVSERLAMKVIEIQLATGGLRVSYTGDVLTLERAFQFGLIPAPLYVKLLERQNTWKDLINPGTAEKVSLTQLVQRSVVDEETGLRLLPLKKSHNGSIELTSGREMSVLRAVHEGLIDRETTLRLLGAQLFAGGIADPKTGCKLTVEQALSEGLIDQDTAIGILSQQVQNGGIVNPQNGKRLTVDEAVQCDLMSFSSALLVLEKQKGLMGLLWPHSGEILTVSTSLRHKIITSQLAFKLLSNRQKIASLYIPEYSEVVDINSATQNGFIDVHTAEVLKTIEIPDVFPDVDDLNDRFSNWLMLRELQIGGSHRTTDDNEIDYENINTPSPIEAKQLFISYLTMNSYMDPKSGQRLLIFDGQLTKMAELLVDISVETTENQVYSTGPGNATFEDMSLKEDISEDSEMSFDSNTEDFGYLHINEETDGTMKDHHASNFFKEEESDYKQSDSKAFSNNVVKVVAHDGTEDSPSAIDCSLEAHLSTLAGFLTRDLDITKQLLKSASELVPTHIHQDLASAFRELQTVFADICQMSAENNYALRLAIETGKVSGMETNLSVTHRHLEDTAFDIQYFISEHAQFLSPAQSRHLLKSLSATQRAFKEQTERVANQRRTLERHLEIREDESQQKVWTQITILQLGPLHLGKSRFQFALQKDILTNGSALNEVISSTKKFLDENRSKLTPDQIIAIESKLDDAKSKVKLINQRAEESRKDLEKSVTTAIKQETEKVGKHIVFCMHQHYRYAHHQEILSQQQELIMATQSAQALLDHQAHALSPTDKDKLQRDIQELKGRYDSSLTQAEQQMKQVVQVQEELKKFQGDCEEFEGWLQQAEGEVEELGAPAGALNDLTEKLQRQKSFSEDVISHKGDLRFITISGQKVLDVAKACGRLDPGGKDAQLEVDTTATCAAVKEKLDSAAGRFKALHSQCNDLGNNLRDVVDKYKKYEDSAAGLLKWLNNSEEDARRQQSEAIAADPQTLQKQLEDTKGLQGQTTGRQTAVETLRKTADSLVTAQGELLTNQDHIHETVDDIVERYDNLSKSVSDRNEKLQITLTRSLSVQDGLDEMMRWMEGVEESVKEKGQVPLDSAAIGDVLSKEAALEQDISSRQSSISAMKAKVKKFVETADPAAAALLQSKMDTLSQRFSDACDKHKHKQGQLEQLKDKVEEFEKTTEKVQQFVLRRSQALSETDGPGKNVNELSQLMQVDTNTELAEHAKDVEMLQMLSKELANMGPEGSKAQIQSKMDNLSNTFNAFKNTVKEKEEEVSSCQDQLGDFRAAAGALRTWLEETTEKVPVVQPTSSEQSLAKDLQRAQMEEWTTKGSAVQDINSKGSALCSLISVLTSPAKTKMSHKSGTLKMFDSLGADWVVFNNEKTMKRRDSLLIGHKSLGEVLKGRATELSVLVQEVTEAQKETDTMITWLQDMKKTAASWNSASTEKDTMKTQLEQQKAFEEDMKQKREQLQKLREKLLHLIEKHPDSPEAAKWKQMLSQIDAAWADVSGSVEDRKQCLEESNRNLDVFQTTETQLRQWLSEKDMMLSVLGPLSMDPNMLNTQKQQVQILLNEFDSRKPQFDQLHEAAAAILSTSSKQDPSSGGKVVKDQLATITQKWQGLTGQLGQRAGLIDQAVGKSSQFQDLLMSLSQSTASLETRLNSQQALSSQPDVVKKQLEEANTISGQLREERKRLKEAETLCSELSSLVTEDYLKAGLDRQLEGVNKPFKQLEDKAGKRIQQLNSTFASSQQFHQTSKDFQGWMNEKLQEQSKLQAISAQVETLRQSLEEQSALQKALSEHEEPYSTIVREGETLLQNTDGAEKMAMQGQLATLRSNWDDVKKSSAERQDKLQGALQRAQKYHEHAEKLQSWVQECEAREGSVRLSVDPAEVESSISQLTAIQKDVDKHRGLVEQLNTAADSLLEVANADTETVREEKAAIGQSVDRVTEGVQNKRESLEKISQRLKEFNDTHNEAKGQLAGAKKQLDAHTSLGVQAYSNKNLTNMKAQQKSLDGVNTQVEHLKSLAQGLVADVPEADGVTDLLLQADSLEKEHGSLSKDVGETCSTLEGKLQGIGQFQTNIREMFTRFADLDDELDSMASVGRDLITLKEQQGGIKDFVEKLQELMADTARGGDSCKKMLETEASPDLLGLKRDLDALSKQCGKLMDRAKGRGEEVGSTLTRLDELYSKLQQFTNKLGGAEVKEEGQGSVGMETDVINQQLEAFKVFQKEVDPLQSQLQDINWLGQGLIQNADKGTSTKGLELDLEDVNTRWNTLNKKIAERSAQLHEALLHCGRFQDALESLLSWLTDTEDLVSNQKHPSAEFKVVKAQIQEQILLQRLLDDRRPTVELIKKEGGKVAELGAESVDKEKVGKEIECLGQRWDALLKKAENRHKQLKSILVVAQQFHETLEPLSEWLSATEKHLAKAEPIGTQTTKLEEQISQHKVLEEEIMGHSKDLVQAVSLGQMLKLVSSVDDKELVQSKLDSSQASYVELQERCRRKAEMLQQALANAQLFGEDEVALMNWLNEVHTRLSEVSVKDYKTDVLEKQCAEQLALHEDIELRKQNVDQAISNGLELLKQTTGDEVVVIQGKLDGIKMRYAEINSMSDNVSKTLDQALTLASKLQHTHEDLSSWLKNVEAELTAFTAQAPVGEQLVQAQDRQKALLKEARDHKPQVDKLNEVSSSLLELVPWRAREGLDKIVTEDNDRYKATSETIAHHVEQIDAAILKSQQFEQAADTELAWLTEAQRKMLSLGEIRLEQDQTTVQLQAQKGFSMDIMRHKDAVDGIVKTGQAIMNSKDEEEKQALKAKIQALLEKYVVVSQLNSDRCLQLERAQSLASQFWETYEELWPWLQETRTSFSQLPLASIEYEALRQQQEELRQMRELIAEHKPYIDKMNKTGPQLLELSPVAGVAIREKYTATDQLYAQLKADVKQRAFTLDEAISKSTQFHDKIEPMLESLERIAERLRQPPSISVEVEKIREQITENKVVSADLEKLQPSYDTLKQRGEEMIARSAGADKDISAKAVQDKLDRMVFTWNEIHALMEEREAKLLDVMDLADKFWCDHCALIVTIKDTQDLLRELEEPGVDPSVVKQQQEYLESFKEEIDGLQEELDVVRNLGAELMAACGEPDKPVTKKSIDEVNLAWETLNKAWKERVDRLDEAMQAAVQFQDGLQGMFDWVDIVEHKLGSMSPVGTDLDTVKQQIEELKEFKGEAYQLQMEMERLNHQAGLLLKKVTEEYDRCAIQEPMTELKMLWDNLDEKIINRQHKLEGALLALGQFQHALDELLAWMSNTEELLNEQRKAVGDPKAIEIKLAKHHVLQNDVLAHKTTVEAVNKAGTDLVESTSGEEAAGLQNKLENLTQRWKNILEKTEQRRKQLDSALLQAQGFHGEIEDMQQWLKDTERQLLASKAVGGLPDTAREQLNAHLELCSTMEAKEELYQQLMNKGQQLLTMTPSGQDSNTEQDLRNLQDKWESVQAKVAERKVKLEEALALATEFHNSLQDFINWLTQAEQTLTMSSPASLILETILFQIDEHKVFVTEVNSHRQQIIELDKTGTHLKYFSQKQDVVLIKNLLISVQGRWEKVVQRSVERGRLLDDTRKRAKQFHETWNKLTEWLDDSEKALDSELEIANDPDKIKTQLAQHKEFQKVLGSKHSVYDTTSRTGRALKDKTSLQDDNQKLDDMLSELRDKWDTVCGKSVERQNKLEEALLFSGQFTDALQALIDWLYRVEPQLAEDQPVHGDIDLVLNLIDSHKVFQKELGKRTGSVAALKRSAKDLIESSHEDSSWVKAQMQELSARWETVCARSVSKQTRLEQALSQAEEFHSTVHMLLEWLAEAEQSLRFHGTLPDDEEALGALIEQHKEFMKKQEEKRVGLNKATSMGEAILTICHPDSITTIKHWNTIIKARFEEVQAWARQHQQRLAIALSDLLATKELLEGLLGWLQWAETTLNDKDKEVLPQEIDEIKALIAEHQTFMEEMTRKQPDVDKITKTHKRKAVVGSEPASQSHIPVLEKGRGGRKRSPTQAMYPSSQPPIETKNPRVNLLVSKWQQVWLLALDRRRKLNDAMDRLEELKEFANFDFDVWRKRYMRWMNHKKSRVMDFFRRIDKDQDGKVTRQEFIEGILSSKFPTSRLEMSAVADIFDRDGDGYIDYYEFVAALHPNKEAYKPLTDADKIEDEVTRQVAKCKCPKRFQVEQIGANKYRFYLGNQFGDSQQLRLVRILRSTVMVRVGGGWMALDEFLVKNDPCRAKGRTNMELREKFILPEGTTQVMASFRYRGRRSRPSSRAASPNRSNSNHSCPAQHNNPALTSTPKTPQHITRNYDKPWLTNSKPSSPLKSSDSFESQGSSSESIPIQGSKLRLPGYLSGKGFQSGEEQGTLINAAVMKARGQAIESRRPGSRPGSKAGSRGSSRRGSDASDFDISDIASVCSDTSEMVGDTSRATPRSSSRQHGGKPSKIPTPQRRSTPSKLAKTSKR</sequence>
<comment type="subcellular location">
    <subcellularLocation>
        <location evidence="35">Cell junction</location>
        <location evidence="35">Hemidesmosome</location>
    </subcellularLocation>
    <subcellularLocation>
        <location evidence="1">Cell membrane</location>
        <topology evidence="1">Lipid-anchor</topology>
    </subcellularLocation>
    <subcellularLocation>
        <location evidence="5">Cell projection</location>
        <location evidence="5">Axon</location>
    </subcellularLocation>
    <subcellularLocation>
        <location evidence="7">Cytoplasm</location>
        <location evidence="7">Cell cortex</location>
    </subcellularLocation>
    <subcellularLocation>
        <location evidence="6">Cytoplasm</location>
        <location evidence="6">Cytoskeleton</location>
        <location evidence="6">Stress fiber</location>
    </subcellularLocation>
    <subcellularLocation>
        <location evidence="36">Cytoplasm</location>
        <location evidence="36">Myofibril</location>
        <location evidence="36">Sarcomere</location>
        <location evidence="36">H zone</location>
    </subcellularLocation>
    <subcellularLocation>
        <location evidence="2">Cytoplasm</location>
        <location evidence="2">Myofibril</location>
        <location evidence="2">Sarcomere</location>
        <location evidence="2">Z line</location>
    </subcellularLocation>
    <subcellularLocation>
        <location evidence="4">Endoplasmic reticulum membrane</location>
        <topology evidence="4">Single-pass membrane protein</topology>
    </subcellularLocation>
    <subcellularLocation>
        <location evidence="3">Nucleus envelope</location>
    </subcellularLocation>
</comment>
<keyword evidence="14" id="KW-0493">Microtubule</keyword>